<comment type="caution">
    <text evidence="2">The sequence shown here is derived from an EMBL/GenBank/DDBJ whole genome shotgun (WGS) entry which is preliminary data.</text>
</comment>
<reference evidence="2 3" key="1">
    <citation type="submission" date="2023-12" db="EMBL/GenBank/DDBJ databases">
        <title>the genome sequence of Hyalangium sp. s54d21.</title>
        <authorList>
            <person name="Zhang X."/>
        </authorList>
    </citation>
    <scope>NUCLEOTIDE SEQUENCE [LARGE SCALE GENOMIC DNA]</scope>
    <source>
        <strain evidence="3">s54d21</strain>
    </source>
</reference>
<feature type="chain" id="PRO_5045529706" description="Bacterial surface antigen (D15) domain-containing protein" evidence="1">
    <location>
        <begin position="28"/>
        <end position="408"/>
    </location>
</feature>
<evidence type="ECO:0008006" key="4">
    <source>
        <dbReference type="Google" id="ProtNLM"/>
    </source>
</evidence>
<keyword evidence="3" id="KW-1185">Reference proteome</keyword>
<sequence length="408" mass="42580">MAHPLISVTRALSMALVVALVPRVGLAQEEAQASLLEPDLALGSSDVPQKTSEVSLMPATPDVPVGKPTPHSLGLTPLRPPFEVLPAVASVIPGLLFHGMGPLVAGDTRTAGRLFALEGTGLGLLLVSGVPIALTGASRRVIGPLYAVALAGASTFSISALANIYSAVSPAFTPGVAASSLPPLELDFGYQHVSDPNFDYRHFLALGATARLSSVRLEGAVRMDPSEGNTRVRLGGAYRLLGEPESARGGADGTALDVEAGMIYHRFPTEGFVAGSGEVGLRGRYAMARLSPRLEGSFAEVGAGVTFQSYHFFGPIAEDALHQQLLFTFGYGVYLGRGGPLRGEALLYYDHRKDDYAGGLKMGAGVPGHFGLRGRVLLSERWGVSADMQVGSAYVARLSAVYALGGEL</sequence>
<dbReference type="RefSeq" id="WP_321545062.1">
    <property type="nucleotide sequence ID" value="NZ_JAXIVS010000002.1"/>
</dbReference>
<accession>A0ABU5GZN5</accession>
<evidence type="ECO:0000313" key="2">
    <source>
        <dbReference type="EMBL" id="MDY7226342.1"/>
    </source>
</evidence>
<protein>
    <recommendedName>
        <fullName evidence="4">Bacterial surface antigen (D15) domain-containing protein</fullName>
    </recommendedName>
</protein>
<gene>
    <name evidence="2" type="ORF">SYV04_08100</name>
</gene>
<dbReference type="Proteomes" id="UP001291309">
    <property type="component" value="Unassembled WGS sequence"/>
</dbReference>
<dbReference type="EMBL" id="JAXIVS010000002">
    <property type="protein sequence ID" value="MDY7226342.1"/>
    <property type="molecule type" value="Genomic_DNA"/>
</dbReference>
<feature type="signal peptide" evidence="1">
    <location>
        <begin position="1"/>
        <end position="27"/>
    </location>
</feature>
<name>A0ABU5GZN5_9BACT</name>
<evidence type="ECO:0000256" key="1">
    <source>
        <dbReference type="SAM" id="SignalP"/>
    </source>
</evidence>
<keyword evidence="1" id="KW-0732">Signal</keyword>
<organism evidence="2 3">
    <name type="scientific">Hyalangium rubrum</name>
    <dbReference type="NCBI Taxonomy" id="3103134"/>
    <lineage>
        <taxon>Bacteria</taxon>
        <taxon>Pseudomonadati</taxon>
        <taxon>Myxococcota</taxon>
        <taxon>Myxococcia</taxon>
        <taxon>Myxococcales</taxon>
        <taxon>Cystobacterineae</taxon>
        <taxon>Archangiaceae</taxon>
        <taxon>Hyalangium</taxon>
    </lineage>
</organism>
<evidence type="ECO:0000313" key="3">
    <source>
        <dbReference type="Proteomes" id="UP001291309"/>
    </source>
</evidence>
<proteinExistence type="predicted"/>